<dbReference type="SUPFAM" id="SSF52467">
    <property type="entry name" value="DHS-like NAD/FAD-binding domain"/>
    <property type="match status" value="1"/>
</dbReference>
<dbReference type="AlphaFoldDB" id="A0A7I7JLY0"/>
<proteinExistence type="predicted"/>
<dbReference type="EMBL" id="AP022562">
    <property type="protein sequence ID" value="BBX12800.1"/>
    <property type="molecule type" value="Genomic_DNA"/>
</dbReference>
<keyword evidence="2" id="KW-1185">Reference proteome</keyword>
<evidence type="ECO:0000313" key="2">
    <source>
        <dbReference type="Proteomes" id="UP000466997"/>
    </source>
</evidence>
<dbReference type="Proteomes" id="UP000466997">
    <property type="component" value="Chromosome"/>
</dbReference>
<protein>
    <recommendedName>
        <fullName evidence="3">SIR2-like domain-containing protein</fullName>
    </recommendedName>
</protein>
<accession>A0A7I7JLY0</accession>
<name>A0A7I7JLY0_9MYCO</name>
<sequence length="682" mass="74409">MVEAAASAGNVEVVPASFSWHDVDTWSTVAELRGGRLADDVATLNYSTLFIHRPRQVPTDATLWSDLTTSSLSKVITSRSLPTAVTHHWSSISSTTCPTGDGRTRYECCAARPPQYPAMTGLPLRPIAELTAAVSGHGRSVVVLTGAGISMPEPSRLPGAWAWKTELLKALAARSDLGFDGLGRSDLRQHLDDLAHLGETTDIKLEATLQAIDDAQPALAQQLVECVIHGVPPNAIHEYLARAVISGAVRTVVTPNFDELIEDAAAVYGSPLTQWVTGEPPRLAHVLHVHGTATAVRSLRHTLNRFELRLPTDEHRLVADVLRDEVVALGWSATDPDILSALAEGSGPVRVLLAGHDPAPETAQTLEALARRRPVILYPGGFDAAFGRQRWPSHSREQDVTPSGVTPTQSVIDRLSVPHARTAIAHLSFRHQLRAPQDQVVLDAWASRIRRDDPHDVLAFRRAMVEQRQASRKVLNAALIQAAICIMTADPHDLSTLGDVIERIGGGLNPFKRVIGLPFHVTAVMLMARRGRVDPFARARLARALDGLGLVRPAKVQLQRAFASLDADASDIWVRGHLHRLLAAVKVRLDSTCDWQSDIATALELFRFDNRSLEMGNVYRTEAMCHVVSGRLGWRADAAHSLAMAEHHYRIAADASAFGLLRLQRRIIRLPLALARLVSRLA</sequence>
<dbReference type="KEGG" id="mnm:MNVM_18810"/>
<reference evidence="1 2" key="1">
    <citation type="journal article" date="2019" name="Emerg. Microbes Infect.">
        <title>Comprehensive subspecies identification of 175 nontuberculous mycobacteria species based on 7547 genomic profiles.</title>
        <authorList>
            <person name="Matsumoto Y."/>
            <person name="Kinjo T."/>
            <person name="Motooka D."/>
            <person name="Nabeya D."/>
            <person name="Jung N."/>
            <person name="Uechi K."/>
            <person name="Horii T."/>
            <person name="Iida T."/>
            <person name="Fujita J."/>
            <person name="Nakamura S."/>
        </authorList>
    </citation>
    <scope>NUCLEOTIDE SEQUENCE [LARGE SCALE GENOMIC DNA]</scope>
    <source>
        <strain evidence="1 2">JCM 6391</strain>
    </source>
</reference>
<gene>
    <name evidence="1" type="ORF">MNVM_18810</name>
</gene>
<evidence type="ECO:0000313" key="1">
    <source>
        <dbReference type="EMBL" id="BBX12800.1"/>
    </source>
</evidence>
<dbReference type="InterPro" id="IPR029035">
    <property type="entry name" value="DHS-like_NAD/FAD-binding_dom"/>
</dbReference>
<dbReference type="RefSeq" id="WP_041319264.1">
    <property type="nucleotide sequence ID" value="NZ_AP022562.1"/>
</dbReference>
<organism evidence="1 2">
    <name type="scientific">Mycobacterium novum</name>
    <dbReference type="NCBI Taxonomy" id="2492438"/>
    <lineage>
        <taxon>Bacteria</taxon>
        <taxon>Bacillati</taxon>
        <taxon>Actinomycetota</taxon>
        <taxon>Actinomycetes</taxon>
        <taxon>Mycobacteriales</taxon>
        <taxon>Mycobacteriaceae</taxon>
        <taxon>Mycobacterium</taxon>
    </lineage>
</organism>
<dbReference type="Pfam" id="PF13289">
    <property type="entry name" value="SIR2_2"/>
    <property type="match status" value="1"/>
</dbReference>
<dbReference type="Gene3D" id="3.40.50.1220">
    <property type="entry name" value="TPP-binding domain"/>
    <property type="match status" value="1"/>
</dbReference>
<evidence type="ECO:0008006" key="3">
    <source>
        <dbReference type="Google" id="ProtNLM"/>
    </source>
</evidence>